<dbReference type="Pfam" id="PF01048">
    <property type="entry name" value="PNP_UDP_1"/>
    <property type="match status" value="1"/>
</dbReference>
<feature type="repeat" description="ANK" evidence="3">
    <location>
        <begin position="1197"/>
        <end position="1230"/>
    </location>
</feature>
<feature type="repeat" description="ANK" evidence="3">
    <location>
        <begin position="1028"/>
        <end position="1050"/>
    </location>
</feature>
<feature type="repeat" description="ANK" evidence="3">
    <location>
        <begin position="1062"/>
        <end position="1095"/>
    </location>
</feature>
<dbReference type="Gene3D" id="3.40.50.1580">
    <property type="entry name" value="Nucleoside phosphorylase domain"/>
    <property type="match status" value="1"/>
</dbReference>
<dbReference type="GO" id="GO:0010468">
    <property type="term" value="P:regulation of gene expression"/>
    <property type="evidence" value="ECO:0007669"/>
    <property type="project" value="TreeGrafter"/>
</dbReference>
<dbReference type="Pfam" id="PF12796">
    <property type="entry name" value="Ank_2"/>
    <property type="match status" value="3"/>
</dbReference>
<feature type="repeat" description="ANK" evidence="3">
    <location>
        <begin position="858"/>
        <end position="882"/>
    </location>
</feature>
<dbReference type="SUPFAM" id="SSF53167">
    <property type="entry name" value="Purine and uridine phosphorylases"/>
    <property type="match status" value="1"/>
</dbReference>
<dbReference type="Pfam" id="PF13637">
    <property type="entry name" value="Ank_4"/>
    <property type="match status" value="1"/>
</dbReference>
<name>A0A395NU04_TRIAR</name>
<dbReference type="PROSITE" id="PS50297">
    <property type="entry name" value="ANK_REP_REGION"/>
    <property type="match status" value="9"/>
</dbReference>
<proteinExistence type="predicted"/>
<keyword evidence="2 3" id="KW-0040">ANK repeat</keyword>
<evidence type="ECO:0000256" key="2">
    <source>
        <dbReference type="ARBA" id="ARBA00023043"/>
    </source>
</evidence>
<keyword evidence="8" id="KW-1185">Reference proteome</keyword>
<evidence type="ECO:0000256" key="1">
    <source>
        <dbReference type="ARBA" id="ARBA00022737"/>
    </source>
</evidence>
<evidence type="ECO:0000313" key="8">
    <source>
        <dbReference type="Proteomes" id="UP000266272"/>
    </source>
</evidence>
<dbReference type="Gene3D" id="3.40.50.300">
    <property type="entry name" value="P-loop containing nucleotide triphosphate hydrolases"/>
    <property type="match status" value="1"/>
</dbReference>
<feature type="domain" description="GPI inositol-deacylase winged helix" evidence="5">
    <location>
        <begin position="660"/>
        <end position="733"/>
    </location>
</feature>
<dbReference type="STRING" id="490622.A0A395NU04"/>
<gene>
    <name evidence="7" type="ORF">TARUN_2754</name>
</gene>
<feature type="repeat" description="ANK" evidence="3">
    <location>
        <begin position="960"/>
        <end position="984"/>
    </location>
</feature>
<protein>
    <submittedName>
        <fullName evidence="7">Nucleoside phosphorylase domain-containing</fullName>
    </submittedName>
</protein>
<dbReference type="SUPFAM" id="SSF48403">
    <property type="entry name" value="Ankyrin repeat"/>
    <property type="match status" value="2"/>
</dbReference>
<dbReference type="Pfam" id="PF00023">
    <property type="entry name" value="Ank"/>
    <property type="match status" value="2"/>
</dbReference>
<feature type="repeat" description="ANK" evidence="3">
    <location>
        <begin position="1231"/>
        <end position="1255"/>
    </location>
</feature>
<dbReference type="InterPro" id="IPR036770">
    <property type="entry name" value="Ankyrin_rpt-contain_sf"/>
</dbReference>
<dbReference type="EMBL" id="PXOA01000155">
    <property type="protein sequence ID" value="RFU79488.1"/>
    <property type="molecule type" value="Genomic_DNA"/>
</dbReference>
<feature type="domain" description="Nephrocystin 3-like N-terminal" evidence="6">
    <location>
        <begin position="373"/>
        <end position="538"/>
    </location>
</feature>
<feature type="repeat" description="ANK" evidence="3">
    <location>
        <begin position="926"/>
        <end position="950"/>
    </location>
</feature>
<dbReference type="Gene3D" id="1.25.40.20">
    <property type="entry name" value="Ankyrin repeat-containing domain"/>
    <property type="match status" value="3"/>
</dbReference>
<feature type="repeat" description="ANK" evidence="3">
    <location>
        <begin position="994"/>
        <end position="1016"/>
    </location>
</feature>
<dbReference type="Pfam" id="PF24883">
    <property type="entry name" value="NPHP3_N"/>
    <property type="match status" value="1"/>
</dbReference>
<accession>A0A395NU04</accession>
<sequence>MANPHDYTVGWICATFIERVAARAFLDEIHEGPEYVAQNDNNNYTIGRIGKHNVVIAAPPDGECGLSSAATVGRDMLHSFQNVRIGLMVGVAGGAPSPEHDIRLGDVVVSSSGKGKGGVFQYDHGVTIQGQKFQHIGVLNQPPQILRSAVSGLRAQYESDGHRIQQAITEVFTAKPRLQTTYKRPDATTDRLFKPEVIHPVNGTLECAISCAVDPSTLVERPDRTEDEDDPFIHYGLIASANQLMKDAIARDALAAEKDVLCFEMEAAGLMNHFPCLVIRGICGYSDSHNTDAWQRYAAMTATAYAKDLLLRIPTSRITAERRIEEVISTMSQGIDSLIRKYDDQEHESFLKWLTTVDYTPRQAELLSLRQPGTGQWLLDAEQFQAWVRARGQTLFCPGIPGAGKTFIASKIIDYLQFLFMDDQDVVIAYIYCNFQQKEEQKARNMLLSLLRQVAAHPAHFSDSVRSLYDTYKNKRIAPSMEDISRALLSISRTYSRVFFIVDALDECHETDGNRRQFLSEIFNLQKKAALNLLMTSRSIPDIEKWFEGCPAIHISACHEDLWKYLDTRMSEFESVGKNLELQQYIKSKIEVAASGMFLLAMLYIDSLVEAEKRSGAAFKKAVEDLQKKPKALYGKYGKLYEAYNKAMERIQCQLGDLPQIAQLILSWIVYARRPITVPELQHALAVEFGTIEINTDNILTVEYMIKASAPLVKVDTQSNIVHLFHYTAQEYFERFGNDWLHNAQSHITRICVTYLLFEAFEGVPTPTGESFQERRLAHPLYDYSARHWGDHARESSTTCDEVMDFLLSEKSMESSTQALFMGFREKMTSMHLVAYFGIAHISQNLILQGSYDSEDGGSRTPLSYSAERGHKAVVQLLLNTGKVNVNTIDRCRQTPLFWAAGNGHKSVVRMLLEKGKAEADLGDLIDRTPLSIAAENGHRGVVKMLLDTGRVDINLADHNGQTALFKASRGDHVDVVKTLLDTGKADANTRDKFGRTPLSKAAMNGHRDAIKILLDIEKLDVNAKDQGGQTALSLAAQGGYEDVVQLLLNAPKIDVNARDQDGRTPLSLAAWAGYKDTVQLLLSKDNIDVDARDLGGQTPLSLATDAGVRHIEVSLDVAYLGADTINYYDYPRAPSCFAWNRTDIVKLLLDTGNADADAKDQAGQTPLSRSARNGYRDSAKLLLDTGRVDINNRDKKKRTPLYWAARNGHTGIVELLLDIAGVDVDAKDQKGQTPLSWSARNGHSGIVKLLLDTGKVNAHNRDEKGRRPRLWALVNGHLDILELLCKAGDLK</sequence>
<dbReference type="OrthoDB" id="1577640at2759"/>
<feature type="repeat" description="ANK" evidence="3">
    <location>
        <begin position="892"/>
        <end position="916"/>
    </location>
</feature>
<evidence type="ECO:0000259" key="6">
    <source>
        <dbReference type="Pfam" id="PF24883"/>
    </source>
</evidence>
<dbReference type="InterPro" id="IPR027417">
    <property type="entry name" value="P-loop_NTPase"/>
</dbReference>
<dbReference type="InterPro" id="IPR054471">
    <property type="entry name" value="GPIID_WHD"/>
</dbReference>
<reference evidence="7 8" key="1">
    <citation type="journal article" date="2018" name="PLoS Pathog.">
        <title>Evolution of structural diversity of trichothecenes, a family of toxins produced by plant pathogenic and entomopathogenic fungi.</title>
        <authorList>
            <person name="Proctor R.H."/>
            <person name="McCormick S.P."/>
            <person name="Kim H.S."/>
            <person name="Cardoza R.E."/>
            <person name="Stanley A.M."/>
            <person name="Lindo L."/>
            <person name="Kelly A."/>
            <person name="Brown D.W."/>
            <person name="Lee T."/>
            <person name="Vaughan M.M."/>
            <person name="Alexander N.J."/>
            <person name="Busman M."/>
            <person name="Gutierrez S."/>
        </authorList>
    </citation>
    <scope>NUCLEOTIDE SEQUENCE [LARGE SCALE GENOMIC DNA]</scope>
    <source>
        <strain evidence="7 8">IBT 40837</strain>
    </source>
</reference>
<dbReference type="InterPro" id="IPR035994">
    <property type="entry name" value="Nucleoside_phosphorylase_sf"/>
</dbReference>
<dbReference type="SMART" id="SM00248">
    <property type="entry name" value="ANK"/>
    <property type="match status" value="12"/>
</dbReference>
<evidence type="ECO:0000256" key="3">
    <source>
        <dbReference type="PROSITE-ProRule" id="PRU00023"/>
    </source>
</evidence>
<dbReference type="GO" id="GO:0005634">
    <property type="term" value="C:nucleus"/>
    <property type="evidence" value="ECO:0007669"/>
    <property type="project" value="TreeGrafter"/>
</dbReference>
<feature type="domain" description="Nucleoside phosphorylase" evidence="4">
    <location>
        <begin position="20"/>
        <end position="284"/>
    </location>
</feature>
<evidence type="ECO:0000259" key="5">
    <source>
        <dbReference type="Pfam" id="PF22939"/>
    </source>
</evidence>
<dbReference type="Pfam" id="PF22939">
    <property type="entry name" value="WHD_GPIID"/>
    <property type="match status" value="1"/>
</dbReference>
<dbReference type="PANTHER" id="PTHR24124">
    <property type="entry name" value="ANKYRIN REPEAT FAMILY A"/>
    <property type="match status" value="1"/>
</dbReference>
<comment type="caution">
    <text evidence="7">The sequence shown here is derived from an EMBL/GenBank/DDBJ whole genome shotgun (WGS) entry which is preliminary data.</text>
</comment>
<dbReference type="InterPro" id="IPR056884">
    <property type="entry name" value="NPHP3-like_N"/>
</dbReference>
<dbReference type="InterPro" id="IPR002110">
    <property type="entry name" value="Ankyrin_rpt"/>
</dbReference>
<dbReference type="PROSITE" id="PS50088">
    <property type="entry name" value="ANK_REPEAT"/>
    <property type="match status" value="9"/>
</dbReference>
<dbReference type="InterPro" id="IPR000845">
    <property type="entry name" value="Nucleoside_phosphorylase_d"/>
</dbReference>
<dbReference type="GO" id="GO:0009116">
    <property type="term" value="P:nucleoside metabolic process"/>
    <property type="evidence" value="ECO:0007669"/>
    <property type="project" value="InterPro"/>
</dbReference>
<dbReference type="SUPFAM" id="SSF52540">
    <property type="entry name" value="P-loop containing nucleoside triphosphate hydrolases"/>
    <property type="match status" value="1"/>
</dbReference>
<evidence type="ECO:0000259" key="4">
    <source>
        <dbReference type="Pfam" id="PF01048"/>
    </source>
</evidence>
<dbReference type="Proteomes" id="UP000266272">
    <property type="component" value="Unassembled WGS sequence"/>
</dbReference>
<organism evidence="7 8">
    <name type="scientific">Trichoderma arundinaceum</name>
    <dbReference type="NCBI Taxonomy" id="490622"/>
    <lineage>
        <taxon>Eukaryota</taxon>
        <taxon>Fungi</taxon>
        <taxon>Dikarya</taxon>
        <taxon>Ascomycota</taxon>
        <taxon>Pezizomycotina</taxon>
        <taxon>Sordariomycetes</taxon>
        <taxon>Hypocreomycetidae</taxon>
        <taxon>Hypocreales</taxon>
        <taxon>Hypocreaceae</taxon>
        <taxon>Trichoderma</taxon>
    </lineage>
</organism>
<dbReference type="GO" id="GO:0003824">
    <property type="term" value="F:catalytic activity"/>
    <property type="evidence" value="ECO:0007669"/>
    <property type="project" value="InterPro"/>
</dbReference>
<evidence type="ECO:0000313" key="7">
    <source>
        <dbReference type="EMBL" id="RFU79488.1"/>
    </source>
</evidence>
<dbReference type="PANTHER" id="PTHR24124:SF14">
    <property type="entry name" value="CHROMOSOME UNDETERMINED SCAFFOLD_25, WHOLE GENOME SHOTGUN SEQUENCE"/>
    <property type="match status" value="1"/>
</dbReference>
<keyword evidence="1" id="KW-0677">Repeat</keyword>